<dbReference type="PANTHER" id="PTHR19134:SF562">
    <property type="entry name" value="PROTEIN-TYROSINE-PHOSPHATASE"/>
    <property type="match status" value="1"/>
</dbReference>
<evidence type="ECO:0000313" key="10">
    <source>
        <dbReference type="Proteomes" id="UP001217089"/>
    </source>
</evidence>
<dbReference type="PANTHER" id="PTHR19134">
    <property type="entry name" value="RECEPTOR-TYPE TYROSINE-PROTEIN PHOSPHATASE"/>
    <property type="match status" value="1"/>
</dbReference>
<feature type="domain" description="Tyrosine-protein phosphatase" evidence="7">
    <location>
        <begin position="457"/>
        <end position="714"/>
    </location>
</feature>
<sequence>MKPPNAWWQVDLGMIYGIKYIQIYHRNETSCPQNKYGENCTSDCHCQQKGCFHENGTCFVPGCETGWQGTSCNEECSANKFGANCTFTCHCHDGSCNRSTGFCHTPGCKAGWKGDNCSTSCDMNKKEFGFDCNSTCNCRNGSCNRTTGNCDKPGCEAGWKSNSCSKTCDSNYYEFGMDCNSTCHCLNGSCNRKIGDCDMPGCKDGWQGTTCSSPCISNTFGFECNSTCHCKEDSCDNTDGQCFKSGCKPGWKEKNCSIQCDDNTFGPDCKHTCYCLNGTCDKITGICDIPGCRPGYQDETCSIECDNGTFGYKCANECHCLIGSCHNVYGTCNLQGCREGWKGSTCSEVLEPSTGIIAGVVSACVVVAVMVIVLLLYIKRRRITKNKQNNRNYIDGRKDLNAGFSDLSVNVDNGPKNTMNVEVNEIEYANLEPRSNTNISIKELKTRLLKSSVKEELEKEYEDIKNDPRIPTTAGEKTENKDKNRFLAIFPYDHSRVVLETLPGVPNSDYINANYIDGVNNRDKSIYVAAQGPKRTSVIDFWRMIWQIKSGIIIMLANPMEKGKNKCFKYWPDVSKVQVHGDLKISLDSEFESLYFTNRQLKVTHQKTGEIRNVHHLHFTTWPDHGTPDPTQLVLFHRNYMETKSDLLGPPVVHCSAGVGRTGTFIALDALYKHGKINDTVDVFEYVKVMRKNRMSMVQTKEQYIFLHEALLESFEFKETSLSKDEFITIGNQDKRIKAEFKNLVQNIPKYDGNSYKGGMEKHNLLKNRSQNLTNSDHI</sequence>
<organism evidence="9 10">
    <name type="scientific">Tegillarca granosa</name>
    <name type="common">Malaysian cockle</name>
    <name type="synonym">Anadara granosa</name>
    <dbReference type="NCBI Taxonomy" id="220873"/>
    <lineage>
        <taxon>Eukaryota</taxon>
        <taxon>Metazoa</taxon>
        <taxon>Spiralia</taxon>
        <taxon>Lophotrochozoa</taxon>
        <taxon>Mollusca</taxon>
        <taxon>Bivalvia</taxon>
        <taxon>Autobranchia</taxon>
        <taxon>Pteriomorphia</taxon>
        <taxon>Arcoida</taxon>
        <taxon>Arcoidea</taxon>
        <taxon>Arcidae</taxon>
        <taxon>Tegillarca</taxon>
    </lineage>
</organism>
<dbReference type="SUPFAM" id="SSF52799">
    <property type="entry name" value="(Phosphotyrosine protein) phosphatases II"/>
    <property type="match status" value="1"/>
</dbReference>
<feature type="transmembrane region" description="Helical" evidence="6">
    <location>
        <begin position="356"/>
        <end position="378"/>
    </location>
</feature>
<keyword evidence="6" id="KW-0472">Membrane</keyword>
<comment type="caution">
    <text evidence="9">The sequence shown here is derived from an EMBL/GenBank/DDBJ whole genome shotgun (WGS) entry which is preliminary data.</text>
</comment>
<keyword evidence="10" id="KW-1185">Reference proteome</keyword>
<dbReference type="PROSITE" id="PS00383">
    <property type="entry name" value="TYR_PHOSPHATASE_1"/>
    <property type="match status" value="1"/>
</dbReference>
<keyword evidence="6" id="KW-0812">Transmembrane</keyword>
<keyword evidence="6" id="KW-1133">Transmembrane helix</keyword>
<evidence type="ECO:0000256" key="6">
    <source>
        <dbReference type="SAM" id="Phobius"/>
    </source>
</evidence>
<dbReference type="PROSITE" id="PS50056">
    <property type="entry name" value="TYR_PHOSPHATASE_2"/>
    <property type="match status" value="1"/>
</dbReference>
<feature type="region of interest" description="Disordered" evidence="5">
    <location>
        <begin position="755"/>
        <end position="779"/>
    </location>
</feature>
<feature type="compositionally biased region" description="Polar residues" evidence="5">
    <location>
        <begin position="767"/>
        <end position="779"/>
    </location>
</feature>
<evidence type="ECO:0000256" key="2">
    <source>
        <dbReference type="ARBA" id="ARBA00013064"/>
    </source>
</evidence>
<reference evidence="9 10" key="1">
    <citation type="submission" date="2022-12" db="EMBL/GenBank/DDBJ databases">
        <title>Chromosome-level genome of Tegillarca granosa.</title>
        <authorList>
            <person name="Kim J."/>
        </authorList>
    </citation>
    <scope>NUCLEOTIDE SEQUENCE [LARGE SCALE GENOMIC DNA]</scope>
    <source>
        <strain evidence="9">Teg-2019</strain>
        <tissue evidence="9">Adductor muscle</tissue>
    </source>
</reference>
<dbReference type="EMBL" id="JARBDR010000009">
    <property type="protein sequence ID" value="KAJ8322418.1"/>
    <property type="molecule type" value="Genomic_DNA"/>
</dbReference>
<keyword evidence="4" id="KW-0904">Protein phosphatase</keyword>
<name>A0ABQ9FYU9_TEGGR</name>
<dbReference type="Pfam" id="PF00102">
    <property type="entry name" value="Y_phosphatase"/>
    <property type="match status" value="1"/>
</dbReference>
<dbReference type="Gene3D" id="3.90.190.10">
    <property type="entry name" value="Protein tyrosine phosphatase superfamily"/>
    <property type="match status" value="1"/>
</dbReference>
<dbReference type="InterPro" id="IPR016130">
    <property type="entry name" value="Tyr_Pase_AS"/>
</dbReference>
<evidence type="ECO:0000259" key="8">
    <source>
        <dbReference type="PROSITE" id="PS50056"/>
    </source>
</evidence>
<dbReference type="PRINTS" id="PR00700">
    <property type="entry name" value="PRTYPHPHTASE"/>
</dbReference>
<evidence type="ECO:0000256" key="5">
    <source>
        <dbReference type="SAM" id="MobiDB-lite"/>
    </source>
</evidence>
<dbReference type="SMART" id="SM00404">
    <property type="entry name" value="PTPc_motif"/>
    <property type="match status" value="1"/>
</dbReference>
<dbReference type="InterPro" id="IPR000387">
    <property type="entry name" value="Tyr_Pase_dom"/>
</dbReference>
<gene>
    <name evidence="9" type="ORF">KUTeg_000027</name>
</gene>
<evidence type="ECO:0000256" key="3">
    <source>
        <dbReference type="ARBA" id="ARBA00022801"/>
    </source>
</evidence>
<dbReference type="Proteomes" id="UP001217089">
    <property type="component" value="Unassembled WGS sequence"/>
</dbReference>
<comment type="similarity">
    <text evidence="1">Belongs to the protein-tyrosine phosphatase family.</text>
</comment>
<evidence type="ECO:0000259" key="7">
    <source>
        <dbReference type="PROSITE" id="PS50055"/>
    </source>
</evidence>
<keyword evidence="3" id="KW-0378">Hydrolase</keyword>
<accession>A0ABQ9FYU9</accession>
<evidence type="ECO:0000256" key="4">
    <source>
        <dbReference type="ARBA" id="ARBA00022912"/>
    </source>
</evidence>
<dbReference type="PROSITE" id="PS50055">
    <property type="entry name" value="TYR_PHOSPHATASE_PTP"/>
    <property type="match status" value="1"/>
</dbReference>
<dbReference type="InterPro" id="IPR000242">
    <property type="entry name" value="PTP_cat"/>
</dbReference>
<dbReference type="InterPro" id="IPR050348">
    <property type="entry name" value="Protein-Tyr_Phosphatase"/>
</dbReference>
<dbReference type="Gene3D" id="2.60.120.260">
    <property type="entry name" value="Galactose-binding domain-like"/>
    <property type="match status" value="1"/>
</dbReference>
<protein>
    <recommendedName>
        <fullName evidence="2">protein-tyrosine-phosphatase</fullName>
        <ecNumber evidence="2">3.1.3.48</ecNumber>
    </recommendedName>
</protein>
<evidence type="ECO:0000313" key="9">
    <source>
        <dbReference type="EMBL" id="KAJ8322418.1"/>
    </source>
</evidence>
<dbReference type="InterPro" id="IPR003595">
    <property type="entry name" value="Tyr_Pase_cat"/>
</dbReference>
<proteinExistence type="inferred from homology"/>
<feature type="domain" description="Tyrosine specific protein phosphatases" evidence="8">
    <location>
        <begin position="652"/>
        <end position="705"/>
    </location>
</feature>
<dbReference type="EC" id="3.1.3.48" evidence="2"/>
<dbReference type="Gene3D" id="2.170.300.10">
    <property type="entry name" value="Tie2 ligand-binding domain superfamily"/>
    <property type="match status" value="3"/>
</dbReference>
<dbReference type="InterPro" id="IPR029021">
    <property type="entry name" value="Prot-tyrosine_phosphatase-like"/>
</dbReference>
<dbReference type="SMART" id="SM00194">
    <property type="entry name" value="PTPc"/>
    <property type="match status" value="1"/>
</dbReference>
<evidence type="ECO:0000256" key="1">
    <source>
        <dbReference type="ARBA" id="ARBA00009580"/>
    </source>
</evidence>